<sequence length="670" mass="73069">MGKNSLKFTLIVWSLGILVALTFLTSGTAYFFGSQKVTEHFQDQMKTVVKIVAFDFDNSLRSHANLAETIAHDPRTIESIRTRGPAASSFYAEILKRYGSYENVFVYPANETESYPVVAEALEGKTIGYGSTPEQKKDLQNFLQASSKETVAMSKAKKSPITGSTVVVLSTAVKDQGKIIGVVCIALSLDTISDQLVSNAKLGKEGYVAVLEQEGNVIAHKNKSLILNLDIAQQSFGKELMALQNGQMFRFFFAGQNRFATVQRLDHWKLNVAAIQPINEISDSLNELILGILVVSVLIAFVSGSFLYRLVSKRLKPLESASRVLKEMSDGNLTNQLNAAYHDEIGGMSKDMNSFIETLSGSIRNVQKIATDLSDSSNQLSSSSQSFAGVAQATAASSEQMSATTEEMAAGMEQITDRITRQFQNIKLFHSKIKELSSGARRIGSEIQNTVQRNATINDDAKQGEESLASMQLRLDEVLKSSEQMTGIITLVNEISDQTRLLALNAAIEAARAGQAGKGFAVVADEISKLSDKTTSSIQSISQILGKNKEELDQGAQALQVSAETIQKIIRNVEAASEGMRDLLKITEAQELLNEDVDRQSDTIGAEAESVKIAIEEQKRAVREIAEAVSQWNEQAMGTATSSEDVSSTSVQLSANAERLKRIAEQFKIR</sequence>
<dbReference type="GO" id="GO:0007165">
    <property type="term" value="P:signal transduction"/>
    <property type="evidence" value="ECO:0007669"/>
    <property type="project" value="UniProtKB-KW"/>
</dbReference>
<dbReference type="PROSITE" id="PS50885">
    <property type="entry name" value="HAMP"/>
    <property type="match status" value="1"/>
</dbReference>
<dbReference type="PANTHER" id="PTHR32089:SF112">
    <property type="entry name" value="LYSOZYME-LIKE PROTEIN-RELATED"/>
    <property type="match status" value="1"/>
</dbReference>
<feature type="domain" description="Methyl-accepting transducer" evidence="11">
    <location>
        <begin position="397"/>
        <end position="619"/>
    </location>
</feature>
<evidence type="ECO:0000256" key="9">
    <source>
        <dbReference type="PROSITE-ProRule" id="PRU00284"/>
    </source>
</evidence>
<evidence type="ECO:0000256" key="2">
    <source>
        <dbReference type="ARBA" id="ARBA00022475"/>
    </source>
</evidence>
<keyword evidence="3" id="KW-0145">Chemotaxis</keyword>
<dbReference type="EMBL" id="RQGM01000020">
    <property type="protein sequence ID" value="TGL86997.1"/>
    <property type="molecule type" value="Genomic_DNA"/>
</dbReference>
<dbReference type="GO" id="GO:0006935">
    <property type="term" value="P:chemotaxis"/>
    <property type="evidence" value="ECO:0007669"/>
    <property type="project" value="UniProtKB-KW"/>
</dbReference>
<comment type="caution">
    <text evidence="13">The sequence shown here is derived from an EMBL/GenBank/DDBJ whole genome shotgun (WGS) entry which is preliminary data.</text>
</comment>
<dbReference type="InterPro" id="IPR003660">
    <property type="entry name" value="HAMP_dom"/>
</dbReference>
<proteinExistence type="inferred from homology"/>
<evidence type="ECO:0000313" key="13">
    <source>
        <dbReference type="EMBL" id="TGL86997.1"/>
    </source>
</evidence>
<dbReference type="CDD" id="cd12912">
    <property type="entry name" value="PDC2_MCP_like"/>
    <property type="match status" value="1"/>
</dbReference>
<dbReference type="GO" id="GO:0005886">
    <property type="term" value="C:plasma membrane"/>
    <property type="evidence" value="ECO:0007669"/>
    <property type="project" value="UniProtKB-SubCell"/>
</dbReference>
<evidence type="ECO:0000256" key="1">
    <source>
        <dbReference type="ARBA" id="ARBA00004651"/>
    </source>
</evidence>
<dbReference type="CDD" id="cd18773">
    <property type="entry name" value="PDC1_HK_sensor"/>
    <property type="match status" value="1"/>
</dbReference>
<dbReference type="CDD" id="cd06225">
    <property type="entry name" value="HAMP"/>
    <property type="match status" value="1"/>
</dbReference>
<dbReference type="InterPro" id="IPR033479">
    <property type="entry name" value="dCache_1"/>
</dbReference>
<comment type="subcellular location">
    <subcellularLocation>
        <location evidence="1">Cell membrane</location>
        <topology evidence="1">Multi-pass membrane protein</topology>
    </subcellularLocation>
</comment>
<protein>
    <submittedName>
        <fullName evidence="13">Methyl-accepting chemotaxis protein</fullName>
    </submittedName>
</protein>
<evidence type="ECO:0000256" key="4">
    <source>
        <dbReference type="ARBA" id="ARBA00022692"/>
    </source>
</evidence>
<dbReference type="Gene3D" id="1.10.287.950">
    <property type="entry name" value="Methyl-accepting chemotaxis protein"/>
    <property type="match status" value="1"/>
</dbReference>
<keyword evidence="4 10" id="KW-0812">Transmembrane</keyword>
<dbReference type="PROSITE" id="PS50111">
    <property type="entry name" value="CHEMOTAXIS_TRANSDUC_2"/>
    <property type="match status" value="1"/>
</dbReference>
<keyword evidence="7 9" id="KW-0807">Transducer</keyword>
<dbReference type="Pfam" id="PF00015">
    <property type="entry name" value="MCPsignal"/>
    <property type="match status" value="1"/>
</dbReference>
<dbReference type="SMART" id="SM00283">
    <property type="entry name" value="MA"/>
    <property type="match status" value="1"/>
</dbReference>
<name>A0A6N4R1D8_9LEPT</name>
<evidence type="ECO:0000256" key="6">
    <source>
        <dbReference type="ARBA" id="ARBA00023136"/>
    </source>
</evidence>
<accession>A0A6N4R1D8</accession>
<evidence type="ECO:0000256" key="5">
    <source>
        <dbReference type="ARBA" id="ARBA00022989"/>
    </source>
</evidence>
<organism evidence="13 14">
    <name type="scientific">Leptospira yasudae</name>
    <dbReference type="NCBI Taxonomy" id="2202201"/>
    <lineage>
        <taxon>Bacteria</taxon>
        <taxon>Pseudomonadati</taxon>
        <taxon>Spirochaetota</taxon>
        <taxon>Spirochaetia</taxon>
        <taxon>Leptospirales</taxon>
        <taxon>Leptospiraceae</taxon>
        <taxon>Leptospira</taxon>
    </lineage>
</organism>
<keyword evidence="6 10" id="KW-0472">Membrane</keyword>
<keyword evidence="5 10" id="KW-1133">Transmembrane helix</keyword>
<dbReference type="InterPro" id="IPR004089">
    <property type="entry name" value="MCPsignal_dom"/>
</dbReference>
<evidence type="ECO:0000259" key="11">
    <source>
        <dbReference type="PROSITE" id="PS50111"/>
    </source>
</evidence>
<dbReference type="SUPFAM" id="SSF103190">
    <property type="entry name" value="Sensory domain-like"/>
    <property type="match status" value="1"/>
</dbReference>
<dbReference type="SMART" id="SM00304">
    <property type="entry name" value="HAMP"/>
    <property type="match status" value="1"/>
</dbReference>
<dbReference type="Proteomes" id="UP000297613">
    <property type="component" value="Unassembled WGS sequence"/>
</dbReference>
<dbReference type="AlphaFoldDB" id="A0A6N4R1D8"/>
<dbReference type="PANTHER" id="PTHR32089">
    <property type="entry name" value="METHYL-ACCEPTING CHEMOTAXIS PROTEIN MCPB"/>
    <property type="match status" value="1"/>
</dbReference>
<feature type="transmembrane region" description="Helical" evidence="10">
    <location>
        <begin position="288"/>
        <end position="308"/>
    </location>
</feature>
<dbReference type="Gene3D" id="3.30.450.20">
    <property type="entry name" value="PAS domain"/>
    <property type="match status" value="1"/>
</dbReference>
<keyword evidence="2" id="KW-1003">Cell membrane</keyword>
<evidence type="ECO:0000256" key="8">
    <source>
        <dbReference type="ARBA" id="ARBA00029447"/>
    </source>
</evidence>
<evidence type="ECO:0000256" key="7">
    <source>
        <dbReference type="ARBA" id="ARBA00023224"/>
    </source>
</evidence>
<dbReference type="Pfam" id="PF00672">
    <property type="entry name" value="HAMP"/>
    <property type="match status" value="1"/>
</dbReference>
<gene>
    <name evidence="13" type="ORF">EHQ83_05400</name>
</gene>
<dbReference type="InterPro" id="IPR029151">
    <property type="entry name" value="Sensor-like_sf"/>
</dbReference>
<dbReference type="RefSeq" id="WP_135571393.1">
    <property type="nucleotide sequence ID" value="NZ_RQGK01000016.1"/>
</dbReference>
<evidence type="ECO:0000259" key="12">
    <source>
        <dbReference type="PROSITE" id="PS50885"/>
    </source>
</evidence>
<evidence type="ECO:0000256" key="10">
    <source>
        <dbReference type="SAM" id="Phobius"/>
    </source>
</evidence>
<evidence type="ECO:0000256" key="3">
    <source>
        <dbReference type="ARBA" id="ARBA00022500"/>
    </source>
</evidence>
<evidence type="ECO:0000313" key="14">
    <source>
        <dbReference type="Proteomes" id="UP000297613"/>
    </source>
</evidence>
<dbReference type="SUPFAM" id="SSF58104">
    <property type="entry name" value="Methyl-accepting chemotaxis protein (MCP) signaling domain"/>
    <property type="match status" value="1"/>
</dbReference>
<reference evidence="13 14" key="1">
    <citation type="journal article" date="2019" name="PLoS Negl. Trop. Dis.">
        <title>Revisiting the worldwide diversity of Leptospira species in the environment.</title>
        <authorList>
            <person name="Vincent A.T."/>
            <person name="Schiettekatte O."/>
            <person name="Bourhy P."/>
            <person name="Veyrier F.J."/>
            <person name="Picardeau M."/>
        </authorList>
    </citation>
    <scope>NUCLEOTIDE SEQUENCE [LARGE SCALE GENOMIC DNA]</scope>
    <source>
        <strain evidence="13 14">201702445</strain>
    </source>
</reference>
<feature type="domain" description="HAMP" evidence="12">
    <location>
        <begin position="312"/>
        <end position="364"/>
    </location>
</feature>
<comment type="similarity">
    <text evidence="8">Belongs to the methyl-accepting chemotaxis (MCP) protein family.</text>
</comment>
<dbReference type="Pfam" id="PF02743">
    <property type="entry name" value="dCache_1"/>
    <property type="match status" value="1"/>
</dbReference>